<dbReference type="Proteomes" id="UP000091929">
    <property type="component" value="Unassembled WGS sequence"/>
</dbReference>
<dbReference type="PANTHER" id="PTHR35902">
    <property type="entry name" value="S-LAYER DOMAIN-LIKE PROTEIN-RELATED"/>
    <property type="match status" value="1"/>
</dbReference>
<evidence type="ECO:0000259" key="2">
    <source>
        <dbReference type="Pfam" id="PF07705"/>
    </source>
</evidence>
<dbReference type="PANTHER" id="PTHR35902:SF3">
    <property type="entry name" value="NPCBM-ASSOCIATED, NEW3 DOMAIN OF ALPHA-GALACTOSIDASE"/>
    <property type="match status" value="1"/>
</dbReference>
<name>A0A150ITS7_9EURY</name>
<feature type="transmembrane region" description="Helical" evidence="1">
    <location>
        <begin position="330"/>
        <end position="352"/>
    </location>
</feature>
<dbReference type="Pfam" id="PF07705">
    <property type="entry name" value="CARDB"/>
    <property type="match status" value="1"/>
</dbReference>
<keyword evidence="1" id="KW-0812">Transmembrane</keyword>
<feature type="domain" description="CARDB" evidence="2">
    <location>
        <begin position="152"/>
        <end position="239"/>
    </location>
</feature>
<keyword evidence="1" id="KW-0472">Membrane</keyword>
<dbReference type="InterPro" id="IPR013783">
    <property type="entry name" value="Ig-like_fold"/>
</dbReference>
<sequence>MMKKALPLLLISVILLPLYGAADADPKVELTYPNETQPGRLINIDIKLTNTTSEMLWDLKAVIDPNDIPADIKSYIRLVDADKAFVVGDGDHSINVQDQVSIRLSIETTSNAEAGTYKLPLKIKGEIGNCRQGCKPYLLMKDIEFKVIKDYPSLRIELSSYPNEVLQGQSIKVPFKVTNYGVGYGNNIKLSVPSNNNFITSLEVDSIGLLKSNESRNVNLSIAAKGDASTGNYKTDIIVEYFDPYGNKKATTESITFSIKDSSLVKDAEKYYAQGNEYFTKKNYSNALEEYQKAKIAYQGLGLTEKVNEIQARIELTQVAIEETKSNIPLSIYIIFGVLLCAVTMELGVLIGTLTRKPKSPKGGL</sequence>
<protein>
    <recommendedName>
        <fullName evidence="2">CARDB domain-containing protein</fullName>
    </recommendedName>
</protein>
<evidence type="ECO:0000256" key="1">
    <source>
        <dbReference type="SAM" id="Phobius"/>
    </source>
</evidence>
<dbReference type="InterPro" id="IPR011635">
    <property type="entry name" value="CARDB"/>
</dbReference>
<dbReference type="Gene3D" id="2.60.40.10">
    <property type="entry name" value="Immunoglobulins"/>
    <property type="match status" value="1"/>
</dbReference>
<dbReference type="Gene3D" id="1.25.40.10">
    <property type="entry name" value="Tetratricopeptide repeat domain"/>
    <property type="match status" value="1"/>
</dbReference>
<gene>
    <name evidence="3" type="ORF">APG11_00332</name>
</gene>
<reference evidence="3 4" key="1">
    <citation type="journal article" date="2016" name="ISME J.">
        <title>Chasing the elusive Euryarchaeota class WSA2: genomes reveal a uniquely fastidious methyl-reducing methanogen.</title>
        <authorList>
            <person name="Nobu M.K."/>
            <person name="Narihiro T."/>
            <person name="Kuroda K."/>
            <person name="Mei R."/>
            <person name="Liu W.T."/>
        </authorList>
    </citation>
    <scope>NUCLEOTIDE SEQUENCE [LARGE SCALE GENOMIC DNA]</scope>
    <source>
        <strain evidence="3">B15fssc0709_Meth_Bin003</strain>
    </source>
</reference>
<dbReference type="InterPro" id="IPR011990">
    <property type="entry name" value="TPR-like_helical_dom_sf"/>
</dbReference>
<accession>A0A150ITS7</accession>
<organism evidence="3 4">
    <name type="scientific">Candidatus Methanofastidiosum methylothiophilum</name>
    <dbReference type="NCBI Taxonomy" id="1705564"/>
    <lineage>
        <taxon>Archaea</taxon>
        <taxon>Methanobacteriati</taxon>
        <taxon>Methanobacteriota</taxon>
        <taxon>Stenosarchaea group</taxon>
        <taxon>Candidatus Methanofastidiosia</taxon>
        <taxon>Candidatus Methanofastidiosales</taxon>
        <taxon>Candidatus Methanofastidiosaceae</taxon>
        <taxon>Candidatus Methanofastidiosum</taxon>
    </lineage>
</organism>
<proteinExistence type="predicted"/>
<keyword evidence="1" id="KW-1133">Transmembrane helix</keyword>
<evidence type="ECO:0000313" key="4">
    <source>
        <dbReference type="Proteomes" id="UP000091929"/>
    </source>
</evidence>
<comment type="caution">
    <text evidence="3">The sequence shown here is derived from an EMBL/GenBank/DDBJ whole genome shotgun (WGS) entry which is preliminary data.</text>
</comment>
<dbReference type="AlphaFoldDB" id="A0A150ITS7"/>
<evidence type="ECO:0000313" key="3">
    <source>
        <dbReference type="EMBL" id="KYC48419.1"/>
    </source>
</evidence>
<dbReference type="EMBL" id="LNGF01000005">
    <property type="protein sequence ID" value="KYC48419.1"/>
    <property type="molecule type" value="Genomic_DNA"/>
</dbReference>